<keyword evidence="2" id="KW-0238">DNA-binding</keyword>
<proteinExistence type="predicted"/>
<keyword evidence="3" id="KW-0804">Transcription</keyword>
<dbReference type="PROSITE" id="PS50949">
    <property type="entry name" value="HTH_GNTR"/>
    <property type="match status" value="1"/>
</dbReference>
<dbReference type="Pfam" id="PF00392">
    <property type="entry name" value="GntR"/>
    <property type="match status" value="1"/>
</dbReference>
<dbReference type="InterPro" id="IPR000524">
    <property type="entry name" value="Tscrpt_reg_HTH_GntR"/>
</dbReference>
<keyword evidence="6" id="KW-1185">Reference proteome</keyword>
<dbReference type="InterPro" id="IPR028978">
    <property type="entry name" value="Chorismate_lyase_/UTRA_dom_sf"/>
</dbReference>
<evidence type="ECO:0000256" key="2">
    <source>
        <dbReference type="ARBA" id="ARBA00023125"/>
    </source>
</evidence>
<dbReference type="CDD" id="cd07377">
    <property type="entry name" value="WHTH_GntR"/>
    <property type="match status" value="1"/>
</dbReference>
<evidence type="ECO:0000256" key="3">
    <source>
        <dbReference type="ARBA" id="ARBA00023163"/>
    </source>
</evidence>
<dbReference type="Proteomes" id="UP001445472">
    <property type="component" value="Unassembled WGS sequence"/>
</dbReference>
<dbReference type="SUPFAM" id="SSF64288">
    <property type="entry name" value="Chorismate lyase-like"/>
    <property type="match status" value="1"/>
</dbReference>
<gene>
    <name evidence="5" type="ORF">ABT276_12290</name>
</gene>
<name>A0ABV1UTM5_9ACTN</name>
<evidence type="ECO:0000313" key="5">
    <source>
        <dbReference type="EMBL" id="MER6614136.1"/>
    </source>
</evidence>
<evidence type="ECO:0000313" key="6">
    <source>
        <dbReference type="Proteomes" id="UP001445472"/>
    </source>
</evidence>
<accession>A0ABV1UTM5</accession>
<dbReference type="Gene3D" id="1.10.10.10">
    <property type="entry name" value="Winged helix-like DNA-binding domain superfamily/Winged helix DNA-binding domain"/>
    <property type="match status" value="1"/>
</dbReference>
<organism evidence="5 6">
    <name type="scientific">Streptomyces xantholiticus</name>
    <dbReference type="NCBI Taxonomy" id="68285"/>
    <lineage>
        <taxon>Bacteria</taxon>
        <taxon>Bacillati</taxon>
        <taxon>Actinomycetota</taxon>
        <taxon>Actinomycetes</taxon>
        <taxon>Kitasatosporales</taxon>
        <taxon>Streptomycetaceae</taxon>
        <taxon>Streptomyces</taxon>
    </lineage>
</organism>
<comment type="caution">
    <text evidence="5">The sequence shown here is derived from an EMBL/GenBank/DDBJ whole genome shotgun (WGS) entry which is preliminary data.</text>
</comment>
<dbReference type="InterPro" id="IPR036388">
    <property type="entry name" value="WH-like_DNA-bd_sf"/>
</dbReference>
<evidence type="ECO:0000256" key="1">
    <source>
        <dbReference type="ARBA" id="ARBA00023015"/>
    </source>
</evidence>
<protein>
    <submittedName>
        <fullName evidence="5">GntR family transcriptional regulator</fullName>
    </submittedName>
</protein>
<feature type="domain" description="HTH gntR-type" evidence="4">
    <location>
        <begin position="8"/>
        <end position="76"/>
    </location>
</feature>
<dbReference type="PRINTS" id="PR00035">
    <property type="entry name" value="HTHGNTR"/>
</dbReference>
<dbReference type="RefSeq" id="WP_351976035.1">
    <property type="nucleotide sequence ID" value="NZ_JBEPBX010000008.1"/>
</dbReference>
<keyword evidence="1" id="KW-0805">Transcription regulation</keyword>
<evidence type="ECO:0000259" key="4">
    <source>
        <dbReference type="PROSITE" id="PS50949"/>
    </source>
</evidence>
<dbReference type="SMART" id="SM00345">
    <property type="entry name" value="HTH_GNTR"/>
    <property type="match status" value="1"/>
</dbReference>
<dbReference type="InterPro" id="IPR050679">
    <property type="entry name" value="Bact_HTH_transcr_reg"/>
</dbReference>
<dbReference type="SUPFAM" id="SSF46785">
    <property type="entry name" value="Winged helix' DNA-binding domain"/>
    <property type="match status" value="1"/>
</dbReference>
<dbReference type="PANTHER" id="PTHR44846:SF17">
    <property type="entry name" value="GNTR-FAMILY TRANSCRIPTIONAL REGULATOR"/>
    <property type="match status" value="1"/>
</dbReference>
<dbReference type="Gene3D" id="3.40.1410.10">
    <property type="entry name" value="Chorismate lyase-like"/>
    <property type="match status" value="1"/>
</dbReference>
<dbReference type="InterPro" id="IPR036390">
    <property type="entry name" value="WH_DNA-bd_sf"/>
</dbReference>
<sequence length="259" mass="28536">MSEIQRPGALYQQVAAAIREAILSGEFAPDSLLPSEAQLMNRYEVSRPTVRNAIAALRAEGLIDVRHGKGSFVRSDSRPVVSLAGHVGRTSGGRFVLYGVAEWQQVEEPSTYRTHATEATAHLLELHAEEALFGCDRLLIDPATGTRAMHRMLIPFTTAEVVPELAEAPDADPATAYELLTKAGHKLWWSETVRARMPLPDERTALRLPDATPVLHQSRVTCGTDDHALMLEELRIGADRAQLAYRITAEKETARRARA</sequence>
<dbReference type="PANTHER" id="PTHR44846">
    <property type="entry name" value="MANNOSYL-D-GLYCERATE TRANSPORT/METABOLISM SYSTEM REPRESSOR MNGR-RELATED"/>
    <property type="match status" value="1"/>
</dbReference>
<reference evidence="5 6" key="1">
    <citation type="submission" date="2024-06" db="EMBL/GenBank/DDBJ databases">
        <title>The Natural Products Discovery Center: Release of the First 8490 Sequenced Strains for Exploring Actinobacteria Biosynthetic Diversity.</title>
        <authorList>
            <person name="Kalkreuter E."/>
            <person name="Kautsar S.A."/>
            <person name="Yang D."/>
            <person name="Bader C.D."/>
            <person name="Teijaro C.N."/>
            <person name="Fluegel L."/>
            <person name="Davis C.M."/>
            <person name="Simpson J.R."/>
            <person name="Lauterbach L."/>
            <person name="Steele A.D."/>
            <person name="Gui C."/>
            <person name="Meng S."/>
            <person name="Li G."/>
            <person name="Viehrig K."/>
            <person name="Ye F."/>
            <person name="Su P."/>
            <person name="Kiefer A.F."/>
            <person name="Nichols A."/>
            <person name="Cepeda A.J."/>
            <person name="Yan W."/>
            <person name="Fan B."/>
            <person name="Jiang Y."/>
            <person name="Adhikari A."/>
            <person name="Zheng C.-J."/>
            <person name="Schuster L."/>
            <person name="Cowan T.M."/>
            <person name="Smanski M.J."/>
            <person name="Chevrette M.G."/>
            <person name="De Carvalho L.P.S."/>
            <person name="Shen B."/>
        </authorList>
    </citation>
    <scope>NUCLEOTIDE SEQUENCE [LARGE SCALE GENOMIC DNA]</scope>
    <source>
        <strain evidence="5 6">NPDC000837</strain>
    </source>
</reference>
<dbReference type="EMBL" id="JBEPBX010000008">
    <property type="protein sequence ID" value="MER6614136.1"/>
    <property type="molecule type" value="Genomic_DNA"/>
</dbReference>